<evidence type="ECO:0000256" key="7">
    <source>
        <dbReference type="ARBA" id="ARBA00022967"/>
    </source>
</evidence>
<dbReference type="Pfam" id="PF00005">
    <property type="entry name" value="ABC_tran"/>
    <property type="match status" value="1"/>
</dbReference>
<evidence type="ECO:0000256" key="4">
    <source>
        <dbReference type="ARBA" id="ARBA00022475"/>
    </source>
</evidence>
<evidence type="ECO:0000256" key="5">
    <source>
        <dbReference type="ARBA" id="ARBA00022741"/>
    </source>
</evidence>
<dbReference type="Gene3D" id="3.40.50.300">
    <property type="entry name" value="P-loop containing nucleotide triphosphate hydrolases"/>
    <property type="match status" value="1"/>
</dbReference>
<evidence type="ECO:0000256" key="1">
    <source>
        <dbReference type="ARBA" id="ARBA00004202"/>
    </source>
</evidence>
<protein>
    <submittedName>
        <fullName evidence="10">Energy-coupling factor ABC transporter ATP-binding protein</fullName>
    </submittedName>
</protein>
<name>A0ABW8RFE4_9BACI</name>
<organism evidence="10 11">
    <name type="scientific">Bacillus salipaludis</name>
    <dbReference type="NCBI Taxonomy" id="2547811"/>
    <lineage>
        <taxon>Bacteria</taxon>
        <taxon>Bacillati</taxon>
        <taxon>Bacillota</taxon>
        <taxon>Bacilli</taxon>
        <taxon>Bacillales</taxon>
        <taxon>Bacillaceae</taxon>
        <taxon>Bacillus</taxon>
    </lineage>
</organism>
<keyword evidence="11" id="KW-1185">Reference proteome</keyword>
<dbReference type="PANTHER" id="PTHR43553:SF24">
    <property type="entry name" value="ENERGY-COUPLING FACTOR TRANSPORTER ATP-BINDING PROTEIN ECFA1"/>
    <property type="match status" value="1"/>
</dbReference>
<dbReference type="InterPro" id="IPR003593">
    <property type="entry name" value="AAA+_ATPase"/>
</dbReference>
<evidence type="ECO:0000313" key="10">
    <source>
        <dbReference type="EMBL" id="MFK9092185.1"/>
    </source>
</evidence>
<evidence type="ECO:0000256" key="2">
    <source>
        <dbReference type="ARBA" id="ARBA00005417"/>
    </source>
</evidence>
<dbReference type="InterPro" id="IPR050095">
    <property type="entry name" value="ECF_ABC_transporter_ATP-bd"/>
</dbReference>
<dbReference type="InterPro" id="IPR017871">
    <property type="entry name" value="ABC_transporter-like_CS"/>
</dbReference>
<dbReference type="PANTHER" id="PTHR43553">
    <property type="entry name" value="HEAVY METAL TRANSPORTER"/>
    <property type="match status" value="1"/>
</dbReference>
<comment type="caution">
    <text evidence="10">The sequence shown here is derived from an EMBL/GenBank/DDBJ whole genome shotgun (WGS) entry which is preliminary data.</text>
</comment>
<reference evidence="10 11" key="1">
    <citation type="submission" date="2024-11" db="EMBL/GenBank/DDBJ databases">
        <authorList>
            <person name="Lucas J.A."/>
        </authorList>
    </citation>
    <scope>NUCLEOTIDE SEQUENCE [LARGE SCALE GENOMIC DNA]</scope>
    <source>
        <strain evidence="10 11">Z 5.4</strain>
    </source>
</reference>
<keyword evidence="8" id="KW-0472">Membrane</keyword>
<evidence type="ECO:0000313" key="11">
    <source>
        <dbReference type="Proteomes" id="UP001623041"/>
    </source>
</evidence>
<keyword evidence="3" id="KW-0813">Transport</keyword>
<accession>A0ABW8RFE4</accession>
<evidence type="ECO:0000259" key="9">
    <source>
        <dbReference type="PROSITE" id="PS50893"/>
    </source>
</evidence>
<dbReference type="PROSITE" id="PS50893">
    <property type="entry name" value="ABC_TRANSPORTER_2"/>
    <property type="match status" value="1"/>
</dbReference>
<feature type="domain" description="ABC transporter" evidence="9">
    <location>
        <begin position="4"/>
        <end position="245"/>
    </location>
</feature>
<dbReference type="InterPro" id="IPR027417">
    <property type="entry name" value="P-loop_NTPase"/>
</dbReference>
<dbReference type="SMART" id="SM00382">
    <property type="entry name" value="AAA"/>
    <property type="match status" value="1"/>
</dbReference>
<sequence>MDCIEFKNVSYQYPLSEAFALKNLTYTVEKGKVYGVIGPNGGGKTTLCNLVRGLIPHFYDGELSGECMIDGKDVREWDSAMLSTKIGYIFQNPFTQISGIKETVFEEIALGLENLGVEKDEMIERVIEVLKLLKIEDLMKKNPNNLSGGQRQRVAFASIIAMQNDILVIDEPTSQLDPESTADIFAIIHMLKEQGRTILLVEHKIDLIAEYSDEVLVLDKGELVFSGQATDVLSNRGLLERGVSIPQVAMLGLDMQRAGKPFDRIPITKDQAREHIIKMMGWADGGN</sequence>
<dbReference type="EMBL" id="JBJHQH010000007">
    <property type="protein sequence ID" value="MFK9092185.1"/>
    <property type="molecule type" value="Genomic_DNA"/>
</dbReference>
<evidence type="ECO:0000256" key="3">
    <source>
        <dbReference type="ARBA" id="ARBA00022448"/>
    </source>
</evidence>
<keyword evidence="4" id="KW-1003">Cell membrane</keyword>
<evidence type="ECO:0000256" key="8">
    <source>
        <dbReference type="ARBA" id="ARBA00023136"/>
    </source>
</evidence>
<comment type="similarity">
    <text evidence="2">Belongs to the ABC transporter superfamily.</text>
</comment>
<dbReference type="RefSeq" id="WP_406580787.1">
    <property type="nucleotide sequence ID" value="NZ_JBJHQH010000007.1"/>
</dbReference>
<dbReference type="CDD" id="cd03225">
    <property type="entry name" value="ABC_cobalt_CbiO_domain1"/>
    <property type="match status" value="1"/>
</dbReference>
<dbReference type="InterPro" id="IPR003439">
    <property type="entry name" value="ABC_transporter-like_ATP-bd"/>
</dbReference>
<proteinExistence type="inferred from homology"/>
<gene>
    <name evidence="10" type="ORF">ACJEBI_11920</name>
</gene>
<keyword evidence="7" id="KW-1278">Translocase</keyword>
<dbReference type="Proteomes" id="UP001623041">
    <property type="component" value="Unassembled WGS sequence"/>
</dbReference>
<dbReference type="SUPFAM" id="SSF52540">
    <property type="entry name" value="P-loop containing nucleoside triphosphate hydrolases"/>
    <property type="match status" value="1"/>
</dbReference>
<dbReference type="PROSITE" id="PS00211">
    <property type="entry name" value="ABC_TRANSPORTER_1"/>
    <property type="match status" value="1"/>
</dbReference>
<dbReference type="InterPro" id="IPR015856">
    <property type="entry name" value="ABC_transpr_CbiO/EcfA_su"/>
</dbReference>
<comment type="subcellular location">
    <subcellularLocation>
        <location evidence="1">Cell membrane</location>
        <topology evidence="1">Peripheral membrane protein</topology>
    </subcellularLocation>
</comment>
<keyword evidence="5" id="KW-0547">Nucleotide-binding</keyword>
<dbReference type="GO" id="GO:0005524">
    <property type="term" value="F:ATP binding"/>
    <property type="evidence" value="ECO:0007669"/>
    <property type="project" value="UniProtKB-KW"/>
</dbReference>
<keyword evidence="6 10" id="KW-0067">ATP-binding</keyword>
<evidence type="ECO:0000256" key="6">
    <source>
        <dbReference type="ARBA" id="ARBA00022840"/>
    </source>
</evidence>